<dbReference type="GO" id="GO:0016020">
    <property type="term" value="C:membrane"/>
    <property type="evidence" value="ECO:0007669"/>
    <property type="project" value="GOC"/>
</dbReference>
<evidence type="ECO:0000256" key="1">
    <source>
        <dbReference type="ARBA" id="ARBA00022723"/>
    </source>
</evidence>
<dbReference type="InterPro" id="IPR029052">
    <property type="entry name" value="Metallo-depent_PP-like"/>
</dbReference>
<feature type="domain" description="Calcineurin-like phosphoesterase" evidence="3">
    <location>
        <begin position="44"/>
        <end position="208"/>
    </location>
</feature>
<evidence type="ECO:0000313" key="4">
    <source>
        <dbReference type="EMBL" id="AMW98891.1"/>
    </source>
</evidence>
<organism evidence="4 5">
    <name type="scientific">Rummeliibacillus stabekisii</name>
    <dbReference type="NCBI Taxonomy" id="241244"/>
    <lineage>
        <taxon>Bacteria</taxon>
        <taxon>Bacillati</taxon>
        <taxon>Bacillota</taxon>
        <taxon>Bacilli</taxon>
        <taxon>Bacillales</taxon>
        <taxon>Caryophanaceae</taxon>
        <taxon>Rummeliibacillus</taxon>
    </lineage>
</organism>
<dbReference type="EMBL" id="CP014806">
    <property type="protein sequence ID" value="AMW98891.1"/>
    <property type="molecule type" value="Genomic_DNA"/>
</dbReference>
<dbReference type="PANTHER" id="PTHR31302">
    <property type="entry name" value="TRANSMEMBRANE PROTEIN WITH METALLOPHOSPHOESTERASE DOMAIN-RELATED"/>
    <property type="match status" value="1"/>
</dbReference>
<protein>
    <recommendedName>
        <fullName evidence="3">Calcineurin-like phosphoesterase domain-containing protein</fullName>
    </recommendedName>
</protein>
<evidence type="ECO:0000256" key="2">
    <source>
        <dbReference type="ARBA" id="ARBA00022801"/>
    </source>
</evidence>
<dbReference type="Gene3D" id="3.60.21.10">
    <property type="match status" value="1"/>
</dbReference>
<reference evidence="4 5" key="1">
    <citation type="journal article" date="2016" name="Genome Announc.">
        <title>Whole-Genome Sequence of Rummeliibacillus stabekisii Strain PP9 Isolated from Antarctic Soil.</title>
        <authorList>
            <person name="da Mota F.F."/>
            <person name="Vollu R.E."/>
            <person name="Jurelevicius D."/>
            <person name="Seldin L."/>
        </authorList>
    </citation>
    <scope>NUCLEOTIDE SEQUENCE [LARGE SCALE GENOMIC DNA]</scope>
    <source>
        <strain evidence="4 5">PP9</strain>
    </source>
</reference>
<dbReference type="KEGG" id="rst:ATY39_05145"/>
<dbReference type="AlphaFoldDB" id="A0A143HC97"/>
<name>A0A143HC97_9BACL</name>
<dbReference type="GO" id="GO:0008758">
    <property type="term" value="F:UDP-2,3-diacylglucosamine hydrolase activity"/>
    <property type="evidence" value="ECO:0007669"/>
    <property type="project" value="TreeGrafter"/>
</dbReference>
<dbReference type="GO" id="GO:0009245">
    <property type="term" value="P:lipid A biosynthetic process"/>
    <property type="evidence" value="ECO:0007669"/>
    <property type="project" value="TreeGrafter"/>
</dbReference>
<dbReference type="OrthoDB" id="9780884at2"/>
<reference evidence="5" key="2">
    <citation type="submission" date="2016-03" db="EMBL/GenBank/DDBJ databases">
        <authorList>
            <person name="Ploux O."/>
        </authorList>
    </citation>
    <scope>NUCLEOTIDE SEQUENCE [LARGE SCALE GENOMIC DNA]</scope>
    <source>
        <strain evidence="5">PP9</strain>
    </source>
</reference>
<evidence type="ECO:0000313" key="5">
    <source>
        <dbReference type="Proteomes" id="UP000076021"/>
    </source>
</evidence>
<dbReference type="InterPro" id="IPR004843">
    <property type="entry name" value="Calcineurin-like_PHP"/>
</dbReference>
<sequence length="270" mass="30621">MKRFLKLLAAFGLIEGFLYLNQQWLQLSTYRIRVNKLPSELEGLRIVQISDLHHARFGKNQRHLIDHVNGQNPDIIFITGDLVDRFFFNEVRGLNTVKSLLDIAPVYLITGNHEELIEGWFDLRDHLKEMGVHILANHYELFHHNGKCLQIAGIEDPAGGKDPEVMLDNALAGIDYSLPILLLAHRPEHHKLYAERGVDVTFNGHAHGGIIRIPFIGGLIDHSYRLFPSRVEGVHKTGNMIQVISRGLGNSGSMFRLLNRPEIVVIELLS</sequence>
<proteinExistence type="predicted"/>
<gene>
    <name evidence="4" type="ORF">ATY39_05145</name>
</gene>
<dbReference type="STRING" id="241244.ATY39_05145"/>
<dbReference type="SUPFAM" id="SSF56300">
    <property type="entry name" value="Metallo-dependent phosphatases"/>
    <property type="match status" value="1"/>
</dbReference>
<dbReference type="PANTHER" id="PTHR31302:SF31">
    <property type="entry name" value="PHOSPHODIESTERASE YAEI"/>
    <property type="match status" value="1"/>
</dbReference>
<dbReference type="Pfam" id="PF00149">
    <property type="entry name" value="Metallophos"/>
    <property type="match status" value="1"/>
</dbReference>
<keyword evidence="1" id="KW-0479">Metal-binding</keyword>
<dbReference type="RefSeq" id="WP_066786788.1">
    <property type="nucleotide sequence ID" value="NZ_CP014806.1"/>
</dbReference>
<dbReference type="GO" id="GO:0046872">
    <property type="term" value="F:metal ion binding"/>
    <property type="evidence" value="ECO:0007669"/>
    <property type="project" value="UniProtKB-KW"/>
</dbReference>
<accession>A0A143HC97</accession>
<dbReference type="Proteomes" id="UP000076021">
    <property type="component" value="Chromosome"/>
</dbReference>
<evidence type="ECO:0000259" key="3">
    <source>
        <dbReference type="Pfam" id="PF00149"/>
    </source>
</evidence>
<dbReference type="InterPro" id="IPR051158">
    <property type="entry name" value="Metallophosphoesterase_sf"/>
</dbReference>
<keyword evidence="2" id="KW-0378">Hydrolase</keyword>
<keyword evidence="5" id="KW-1185">Reference proteome</keyword>